<dbReference type="Gene3D" id="3.40.50.1820">
    <property type="entry name" value="alpha/beta hydrolase"/>
    <property type="match status" value="1"/>
</dbReference>
<comment type="caution">
    <text evidence="1">The sequence shown here is derived from an EMBL/GenBank/DDBJ whole genome shotgun (WGS) entry which is preliminary data.</text>
</comment>
<reference evidence="1" key="1">
    <citation type="journal article" date="2014" name="Front. Microbiol.">
        <title>High frequency of phylogenetically diverse reductive dehalogenase-homologous genes in deep subseafloor sedimentary metagenomes.</title>
        <authorList>
            <person name="Kawai M."/>
            <person name="Futagami T."/>
            <person name="Toyoda A."/>
            <person name="Takaki Y."/>
            <person name="Nishi S."/>
            <person name="Hori S."/>
            <person name="Arai W."/>
            <person name="Tsubouchi T."/>
            <person name="Morono Y."/>
            <person name="Uchiyama I."/>
            <person name="Ito T."/>
            <person name="Fujiyama A."/>
            <person name="Inagaki F."/>
            <person name="Takami H."/>
        </authorList>
    </citation>
    <scope>NUCLEOTIDE SEQUENCE</scope>
    <source>
        <strain evidence="1">Expedition CK06-06</strain>
    </source>
</reference>
<accession>X1VYL5</accession>
<gene>
    <name evidence="1" type="ORF">S12H4_62257</name>
</gene>
<dbReference type="InterPro" id="IPR029058">
    <property type="entry name" value="AB_hydrolase_fold"/>
</dbReference>
<protein>
    <recommendedName>
        <fullName evidence="2">Serine aminopeptidase S33 domain-containing protein</fullName>
    </recommendedName>
</protein>
<name>X1VYL5_9ZZZZ</name>
<sequence length="89" mass="10263">GHSLGAKVVIELLSIKPELVDHAIIVSAICRPMKIMSWSNRLWVYKLSSWLCQYKKVLQLLSKLCQFPDQFYQQNFIKGARRLTAGDLQ</sequence>
<dbReference type="EMBL" id="BARW01041678">
    <property type="protein sequence ID" value="GAJ17385.1"/>
    <property type="molecule type" value="Genomic_DNA"/>
</dbReference>
<proteinExistence type="predicted"/>
<evidence type="ECO:0008006" key="2">
    <source>
        <dbReference type="Google" id="ProtNLM"/>
    </source>
</evidence>
<evidence type="ECO:0000313" key="1">
    <source>
        <dbReference type="EMBL" id="GAJ17385.1"/>
    </source>
</evidence>
<organism evidence="1">
    <name type="scientific">marine sediment metagenome</name>
    <dbReference type="NCBI Taxonomy" id="412755"/>
    <lineage>
        <taxon>unclassified sequences</taxon>
        <taxon>metagenomes</taxon>
        <taxon>ecological metagenomes</taxon>
    </lineage>
</organism>
<feature type="non-terminal residue" evidence="1">
    <location>
        <position position="1"/>
    </location>
</feature>
<dbReference type="SUPFAM" id="SSF53474">
    <property type="entry name" value="alpha/beta-Hydrolases"/>
    <property type="match status" value="1"/>
</dbReference>
<dbReference type="AlphaFoldDB" id="X1VYL5"/>
<feature type="non-terminal residue" evidence="1">
    <location>
        <position position="89"/>
    </location>
</feature>